<dbReference type="GO" id="GO:0005198">
    <property type="term" value="F:structural molecule activity"/>
    <property type="evidence" value="ECO:0007669"/>
    <property type="project" value="InterPro"/>
</dbReference>
<evidence type="ECO:0000313" key="17">
    <source>
        <dbReference type="EMBL" id="RTG91479.1"/>
    </source>
</evidence>
<protein>
    <recommendedName>
        <fullName evidence="2 12">Coatomer subunit beta</fullName>
    </recommendedName>
    <alternativeName>
        <fullName evidence="11 12">Beta-coat protein</fullName>
    </alternativeName>
</protein>
<dbReference type="SUPFAM" id="SSF48371">
    <property type="entry name" value="ARM repeat"/>
    <property type="match status" value="1"/>
</dbReference>
<sequence length="1099" mass="124036">MFSCDTKHFIDLFILKAGSRSMASDQICYTLVGLSSEAKTYTEQKLKDDLQNSNDNVKREALKELIRLIINGEKFPNLLMTVIRFVMPSQDHMIKKLLLLFWEVVPKYSPDGKLLHEMILVCDAYRKDLQHPNEFIRGSTLRFLCKLKEPELLEPIMPSIQQCLEHRHAYVRRNAVLAIFTIYKNFESLIPDAPEKILRFLEQEQDSSCKRNAFMMLLHVSQSTALDYLTSCLDEVQNFGDILQLIIVELIYKVCLAKPSERLRFIRCIYSLLQSSSAAVRYEAAGTLTTLSSAPSAIKAAASCYINLILKESDNNVKLIVLSRLTDLRQYHERILQDLIMDIVQIINASDMEVRQKTLNLTMDLVTARTAEELIKIFRKELIKACSTNTRPSASASDGEKSSADDQNSDESVYRFSLVHTIYDICLRFPEVLPSIVPTVCEILTYEEIGDTRAANEACKFLREILERFPQRKADILEKLMQIFPSIIGRETLRHLVWIFGEYCTTYEEINSFMTLIRQVIGELPLVDEELRRQAGQVNSVDSSAENQSQPSVLISGDVNVGVSPAQRVTADGTYATQSAFTLRSNKDSSSVNAIKRPVLQAALFESHYMPGVVLSACLVKLFYRYSLLLKQEQMKTVKDECTKTKIISKENSFAAECMLIIASMIHLATSQLLPHQVNPDHLDRMWICLKILADRRPEVLEAFEHTSRGCLTEMLAYQESERKNNAKARNQGLIEHQKQLAELNRADAPIKFSLLTGQTEFGDTVDRFDLTLSQALGAGGKGSAGDAYATSKLSKVHQLTGFSDPVYAEAYVHVNQFDILLDVLVVNQTKDTLQNLTLELSTLGDLRLVEKPSPLTIAPQDFANIKANIKVSSTENGIIFGNISYDVRGSSGETTCIVLNDIHIDIMEYIMPATCTPSEFRQMWSEFEWENKVTVNTQIKDLFTYLSQITSHTNLRCLTPTEALSGDCDYLCVTLYAKTIFGEHVLANLCLEKAEADQPVTGHVRIRAKTQGMAVTMGERVSSCQKNWPVNNSRTPSDNTTKNQDDENSDENVIRSHSPVNNTLFKCDNLASHFGANFLLITGYHVGFSQTQYRIFTE</sequence>
<evidence type="ECO:0000256" key="11">
    <source>
        <dbReference type="ARBA" id="ARBA00030841"/>
    </source>
</evidence>
<dbReference type="Proteomes" id="UP000290809">
    <property type="component" value="Unassembled WGS sequence"/>
</dbReference>
<dbReference type="PANTHER" id="PTHR10635">
    <property type="entry name" value="COATOMER SUBUNIT BETA"/>
    <property type="match status" value="1"/>
</dbReference>
<keyword evidence="3 12" id="KW-0813">Transport</keyword>
<evidence type="ECO:0000256" key="10">
    <source>
        <dbReference type="ARBA" id="ARBA00023329"/>
    </source>
</evidence>
<evidence type="ECO:0000256" key="1">
    <source>
        <dbReference type="ARBA" id="ARBA00004255"/>
    </source>
</evidence>
<evidence type="ECO:0000313" key="18">
    <source>
        <dbReference type="Proteomes" id="UP000290809"/>
    </source>
</evidence>
<proteinExistence type="predicted"/>
<keyword evidence="9 12" id="KW-0472">Membrane</keyword>
<reference evidence="17 18" key="1">
    <citation type="journal article" date="2019" name="PLoS Pathog.">
        <title>Genome sequence of the bovine parasite Schistosoma bovis Tanzania.</title>
        <authorList>
            <person name="Oey H."/>
            <person name="Zakrzewski M."/>
            <person name="Gobert G."/>
            <person name="Gravermann K."/>
            <person name="Stoye J."/>
            <person name="Jones M."/>
            <person name="Mcmanus D."/>
            <person name="Krause L."/>
        </authorList>
    </citation>
    <scope>NUCLEOTIDE SEQUENCE [LARGE SCALE GENOMIC DNA]</scope>
    <source>
        <strain evidence="17 18">TAN1997</strain>
    </source>
</reference>
<dbReference type="Pfam" id="PF07718">
    <property type="entry name" value="Coatamer_beta_C"/>
    <property type="match status" value="1"/>
</dbReference>
<evidence type="ECO:0000256" key="2">
    <source>
        <dbReference type="ARBA" id="ARBA00017024"/>
    </source>
</evidence>
<evidence type="ECO:0000256" key="7">
    <source>
        <dbReference type="ARBA" id="ARBA00022927"/>
    </source>
</evidence>
<dbReference type="InterPro" id="IPR011989">
    <property type="entry name" value="ARM-like"/>
</dbReference>
<comment type="function">
    <text evidence="12">The coatomer is a cytosolic protein complex that binds to dilysine motifs and reversibly associates with Golgi non-clathrin-coated vesicles, which further mediate biosynthetic protein transport from the ER, via the Golgi up to the trans Golgi network. Coatomer complex is required for budding from Golgi membranes, and is essential for the retrograde Golgi-to-ER transport of dilysine-tagged proteins.</text>
</comment>
<evidence type="ECO:0000259" key="16">
    <source>
        <dbReference type="Pfam" id="PF14806"/>
    </source>
</evidence>
<dbReference type="PIRSF" id="PIRSF005727">
    <property type="entry name" value="Coatomer_beta_subunit"/>
    <property type="match status" value="1"/>
</dbReference>
<evidence type="ECO:0000256" key="6">
    <source>
        <dbReference type="ARBA" id="ARBA00022892"/>
    </source>
</evidence>
<dbReference type="EMBL" id="QMKO01000012">
    <property type="protein sequence ID" value="RTG91479.1"/>
    <property type="molecule type" value="Genomic_DNA"/>
</dbReference>
<feature type="domain" description="Coatomer beta subunit C-terminal" evidence="15">
    <location>
        <begin position="748"/>
        <end position="887"/>
    </location>
</feature>
<dbReference type="GO" id="GO:0006891">
    <property type="term" value="P:intra-Golgi vesicle-mediated transport"/>
    <property type="evidence" value="ECO:0007669"/>
    <property type="project" value="TreeGrafter"/>
</dbReference>
<dbReference type="InterPro" id="IPR029446">
    <property type="entry name" value="COPB1_appendage_platform_dom"/>
</dbReference>
<keyword evidence="7 12" id="KW-0653">Protein transport</keyword>
<dbReference type="InterPro" id="IPR002553">
    <property type="entry name" value="Clathrin/coatomer_adapt-like_N"/>
</dbReference>
<dbReference type="Gene3D" id="1.25.10.10">
    <property type="entry name" value="Leucine-rich Repeat Variant"/>
    <property type="match status" value="1"/>
</dbReference>
<comment type="subcellular location">
    <subcellularLocation>
        <location evidence="12">Cytoplasm</location>
    </subcellularLocation>
    <subcellularLocation>
        <location evidence="1 12">Golgi apparatus membrane</location>
        <topology evidence="1 12">Peripheral membrane protein</topology>
        <orientation evidence="1 12">Cytoplasmic side</orientation>
    </subcellularLocation>
    <subcellularLocation>
        <location evidence="12">Cytoplasmic vesicle</location>
        <location evidence="12">COPI-coated vesicle membrane</location>
        <topology evidence="12">Peripheral membrane protein</topology>
        <orientation evidence="12">Cytoplasmic side</orientation>
    </subcellularLocation>
</comment>
<keyword evidence="8 12" id="KW-0333">Golgi apparatus</keyword>
<keyword evidence="18" id="KW-1185">Reference proteome</keyword>
<accession>A0A430QUW4</accession>
<gene>
    <name evidence="17" type="ORF">DC041_0008500</name>
</gene>
<evidence type="ECO:0000256" key="4">
    <source>
        <dbReference type="ARBA" id="ARBA00022490"/>
    </source>
</evidence>
<dbReference type="STRING" id="6184.A0A430QUW4"/>
<evidence type="ECO:0000256" key="13">
    <source>
        <dbReference type="SAM" id="MobiDB-lite"/>
    </source>
</evidence>
<dbReference type="Pfam" id="PF14806">
    <property type="entry name" value="Coatomer_b_Cpla"/>
    <property type="match status" value="1"/>
</dbReference>
<keyword evidence="10 12" id="KW-0968">Cytoplasmic vesicle</keyword>
<dbReference type="InterPro" id="IPR016460">
    <property type="entry name" value="COPB1"/>
</dbReference>
<name>A0A430QUW4_SCHBO</name>
<evidence type="ECO:0000256" key="5">
    <source>
        <dbReference type="ARBA" id="ARBA00022737"/>
    </source>
</evidence>
<dbReference type="PANTHER" id="PTHR10635:SF0">
    <property type="entry name" value="COATOMER SUBUNIT BETA"/>
    <property type="match status" value="1"/>
</dbReference>
<keyword evidence="5" id="KW-0677">Repeat</keyword>
<comment type="subunit">
    <text evidence="12">Oligomeric complex that consists of at least the alpha, beta, beta', gamma, delta, epsilon and zeta subunits.</text>
</comment>
<dbReference type="GO" id="GO:0006888">
    <property type="term" value="P:endoplasmic reticulum to Golgi vesicle-mediated transport"/>
    <property type="evidence" value="ECO:0007669"/>
    <property type="project" value="TreeGrafter"/>
</dbReference>
<dbReference type="GO" id="GO:0006886">
    <property type="term" value="P:intracellular protein transport"/>
    <property type="evidence" value="ECO:0007669"/>
    <property type="project" value="InterPro"/>
</dbReference>
<dbReference type="GO" id="GO:0030126">
    <property type="term" value="C:COPI vesicle coat"/>
    <property type="evidence" value="ECO:0007669"/>
    <property type="project" value="InterPro"/>
</dbReference>
<evidence type="ECO:0000259" key="14">
    <source>
        <dbReference type="Pfam" id="PF01602"/>
    </source>
</evidence>
<organism evidence="17 18">
    <name type="scientific">Schistosoma bovis</name>
    <name type="common">Blood fluke</name>
    <dbReference type="NCBI Taxonomy" id="6184"/>
    <lineage>
        <taxon>Eukaryota</taxon>
        <taxon>Metazoa</taxon>
        <taxon>Spiralia</taxon>
        <taxon>Lophotrochozoa</taxon>
        <taxon>Platyhelminthes</taxon>
        <taxon>Trematoda</taxon>
        <taxon>Digenea</taxon>
        <taxon>Strigeidida</taxon>
        <taxon>Schistosomatoidea</taxon>
        <taxon>Schistosomatidae</taxon>
        <taxon>Schistosoma</taxon>
    </lineage>
</organism>
<evidence type="ECO:0000256" key="3">
    <source>
        <dbReference type="ARBA" id="ARBA00022448"/>
    </source>
</evidence>
<dbReference type="Pfam" id="PF01602">
    <property type="entry name" value="Adaptin_N"/>
    <property type="match status" value="1"/>
</dbReference>
<feature type="compositionally biased region" description="Polar residues" evidence="13">
    <location>
        <begin position="1026"/>
        <end position="1043"/>
    </location>
</feature>
<evidence type="ECO:0000256" key="8">
    <source>
        <dbReference type="ARBA" id="ARBA00023034"/>
    </source>
</evidence>
<keyword evidence="6 12" id="KW-0931">ER-Golgi transport</keyword>
<dbReference type="AlphaFoldDB" id="A0A430QUW4"/>
<keyword evidence="4 12" id="KW-0963">Cytoplasm</keyword>
<dbReference type="GO" id="GO:0000139">
    <property type="term" value="C:Golgi membrane"/>
    <property type="evidence" value="ECO:0007669"/>
    <property type="project" value="UniProtKB-SubCell"/>
</dbReference>
<comment type="caution">
    <text evidence="17">The sequence shown here is derived from an EMBL/GenBank/DDBJ whole genome shotgun (WGS) entry which is preliminary data.</text>
</comment>
<evidence type="ECO:0000259" key="15">
    <source>
        <dbReference type="Pfam" id="PF07718"/>
    </source>
</evidence>
<evidence type="ECO:0000256" key="12">
    <source>
        <dbReference type="PIRNR" id="PIRNR005727"/>
    </source>
</evidence>
<feature type="region of interest" description="Disordered" evidence="13">
    <location>
        <begin position="1026"/>
        <end position="1056"/>
    </location>
</feature>
<dbReference type="InterPro" id="IPR011710">
    <property type="entry name" value="Coatomer_bsu_C"/>
</dbReference>
<feature type="domain" description="Coatomer beta subunit appendage platform" evidence="16">
    <location>
        <begin position="894"/>
        <end position="1022"/>
    </location>
</feature>
<feature type="domain" description="Clathrin/coatomer adaptor adaptin-like N-terminal" evidence="14">
    <location>
        <begin position="40"/>
        <end position="533"/>
    </location>
</feature>
<evidence type="ECO:0000256" key="9">
    <source>
        <dbReference type="ARBA" id="ARBA00023136"/>
    </source>
</evidence>
<dbReference type="InterPro" id="IPR016024">
    <property type="entry name" value="ARM-type_fold"/>
</dbReference>